<dbReference type="InterPro" id="IPR015943">
    <property type="entry name" value="WD40/YVTN_repeat-like_dom_sf"/>
</dbReference>
<evidence type="ECO:0000313" key="4">
    <source>
        <dbReference type="EMBL" id="CAG9335578.1"/>
    </source>
</evidence>
<dbReference type="AlphaFoldDB" id="A0AAU9KC58"/>
<dbReference type="Gene3D" id="2.130.10.10">
    <property type="entry name" value="YVTN repeat-like/Quinoprotein amine dehydrogenase"/>
    <property type="match status" value="3"/>
</dbReference>
<dbReference type="Pfam" id="PF00400">
    <property type="entry name" value="WD40"/>
    <property type="match status" value="3"/>
</dbReference>
<evidence type="ECO:0000256" key="1">
    <source>
        <dbReference type="ARBA" id="ARBA00022574"/>
    </source>
</evidence>
<accession>A0AAU9KC58</accession>
<dbReference type="SUPFAM" id="SSF141571">
    <property type="entry name" value="Pentapeptide repeat-like"/>
    <property type="match status" value="1"/>
</dbReference>
<evidence type="ECO:0000256" key="3">
    <source>
        <dbReference type="PROSITE-ProRule" id="PRU00221"/>
    </source>
</evidence>
<organism evidence="4 5">
    <name type="scientific">Blepharisma stoltei</name>
    <dbReference type="NCBI Taxonomy" id="1481888"/>
    <lineage>
        <taxon>Eukaryota</taxon>
        <taxon>Sar</taxon>
        <taxon>Alveolata</taxon>
        <taxon>Ciliophora</taxon>
        <taxon>Postciliodesmatophora</taxon>
        <taxon>Heterotrichea</taxon>
        <taxon>Heterotrichida</taxon>
        <taxon>Blepharismidae</taxon>
        <taxon>Blepharisma</taxon>
    </lineage>
</organism>
<dbReference type="Proteomes" id="UP001162131">
    <property type="component" value="Unassembled WGS sequence"/>
</dbReference>
<gene>
    <name evidence="4" type="ORF">BSTOLATCC_MIC64044</name>
</gene>
<dbReference type="InterPro" id="IPR001646">
    <property type="entry name" value="5peptide_repeat"/>
</dbReference>
<dbReference type="InterPro" id="IPR001680">
    <property type="entry name" value="WD40_rpt"/>
</dbReference>
<dbReference type="PANTHER" id="PTHR44019">
    <property type="entry name" value="WD REPEAT-CONTAINING PROTEIN 55"/>
    <property type="match status" value="1"/>
</dbReference>
<keyword evidence="2" id="KW-0677">Repeat</keyword>
<evidence type="ECO:0000313" key="5">
    <source>
        <dbReference type="Proteomes" id="UP001162131"/>
    </source>
</evidence>
<dbReference type="PANTHER" id="PTHR44019:SF8">
    <property type="entry name" value="POC1 CENTRIOLAR PROTEIN HOMOLOG"/>
    <property type="match status" value="1"/>
</dbReference>
<proteinExistence type="predicted"/>
<dbReference type="PROSITE" id="PS50082">
    <property type="entry name" value="WD_REPEATS_2"/>
    <property type="match status" value="1"/>
</dbReference>
<comment type="caution">
    <text evidence="4">The sequence shown here is derived from an EMBL/GenBank/DDBJ whole genome shotgun (WGS) entry which is preliminary data.</text>
</comment>
<dbReference type="SUPFAM" id="SSF50998">
    <property type="entry name" value="Quinoprotein alcohol dehydrogenase-like"/>
    <property type="match status" value="1"/>
</dbReference>
<dbReference type="EMBL" id="CAJZBQ010000062">
    <property type="protein sequence ID" value="CAG9335578.1"/>
    <property type="molecule type" value="Genomic_DNA"/>
</dbReference>
<dbReference type="SMART" id="SM00320">
    <property type="entry name" value="WD40"/>
    <property type="match status" value="7"/>
</dbReference>
<dbReference type="PROSITE" id="PS50294">
    <property type="entry name" value="WD_REPEATS_REGION"/>
    <property type="match status" value="1"/>
</dbReference>
<feature type="repeat" description="WD" evidence="3">
    <location>
        <begin position="831"/>
        <end position="869"/>
    </location>
</feature>
<dbReference type="InterPro" id="IPR050505">
    <property type="entry name" value="WDR55/POC1"/>
</dbReference>
<dbReference type="InterPro" id="IPR011047">
    <property type="entry name" value="Quinoprotein_ADH-like_sf"/>
</dbReference>
<dbReference type="Pfam" id="PF00805">
    <property type="entry name" value="Pentapeptide"/>
    <property type="match status" value="1"/>
</dbReference>
<dbReference type="Gene3D" id="2.160.20.80">
    <property type="entry name" value="E3 ubiquitin-protein ligase SopA"/>
    <property type="match status" value="1"/>
</dbReference>
<protein>
    <submittedName>
        <fullName evidence="4">Uncharacterized protein</fullName>
    </submittedName>
</protein>
<evidence type="ECO:0000256" key="2">
    <source>
        <dbReference type="ARBA" id="ARBA00022737"/>
    </source>
</evidence>
<name>A0AAU9KC58_9CILI</name>
<keyword evidence="1 3" id="KW-0853">WD repeat</keyword>
<reference evidence="4" key="1">
    <citation type="submission" date="2021-09" db="EMBL/GenBank/DDBJ databases">
        <authorList>
            <consortium name="AG Swart"/>
            <person name="Singh M."/>
            <person name="Singh A."/>
            <person name="Seah K."/>
            <person name="Emmerich C."/>
        </authorList>
    </citation>
    <scope>NUCLEOTIDE SEQUENCE</scope>
    <source>
        <strain evidence="4">ATCC30299</strain>
    </source>
</reference>
<keyword evidence="5" id="KW-1185">Reference proteome</keyword>
<sequence length="887" mass="103191">MEKLVELENFTMSSGNAIPCKKIPNYFKEKPNWADFVLLYSNDRYENDCNLLSHDKVISWKRLCLNLDANLLAEILKVNKIPRRREVNKENYFIDSIARNVKLNKNEKILLNDNRDNAYLLILKAKLLAKLKVLERKSFVNFSYETINKMIAKKIIDDISLNYYTIKKISMSYFNRINIAERIELNKYISELLNDNIKETLYQIILFSRTSEEIATAASNAITILNRNKFSFKNKNLEKIKIKGADLSFGLFENVKFDSSDLRDVNFTNSNILRVSFKNCNMKNVEFGQAICVNCNKTIKHLEIFPSGRYLLALYNSSSFINIWDTANWSLAMRFEGNKNEFIKSFISSDEQLLISTDIEHNIFIWNLDSKENISIINRGSFTDIAFSPCGLYIATMKTIYEVDIFNWNEKIEETIRYNDSIADIKFSPWGTYFLTLTYYFSNVIDLYTIKKKCHKTIKVISRPKFLAFSPCEKFIIGESNKQLILWNISDSRYYLIHYCSQQIEGLWAMNDKWILLNKHFMEIIQTDTLSVKKHWFNDKEISSIAISPHSKSIYTSSKDGIIKVSPLNKCKLSYWGDHHYEIRAVDFSPNSKLFASASTEIILWDAKTFLPIKRSPRLHFFTIKAIKISYCGDFIISLSEDRMVMWNINNSEVFNELELDMECYGINGFCLAPSQKFAVFQNGVTIYMIDFECVELIQIFIVNTSYAQYMNLWISEVPEDAVRAFWINKSTILKINYDHSYKNDIIDVGGAADFGTISPCGKYLIFSHKSKFLVRWSNDEMKILSEESCFDKPSIIIYSHKGNYIALDSNNKITIRNAKNLELTQECCYHQDIISCISFSYKDDLLISGSKDGTIKIWRLNPSSTSKNSYIPRSKFLLKENPIIIF</sequence>